<feature type="compositionally biased region" description="Basic and acidic residues" evidence="1">
    <location>
        <begin position="20"/>
        <end position="34"/>
    </location>
</feature>
<name>A0A6J5Q3X2_9CAUD</name>
<evidence type="ECO:0000313" key="3">
    <source>
        <dbReference type="EMBL" id="CAB4220768.1"/>
    </source>
</evidence>
<gene>
    <name evidence="2" type="ORF">UFOVP1033_71</name>
    <name evidence="3" type="ORF">UFOVP1631_71</name>
</gene>
<evidence type="ECO:0000313" key="2">
    <source>
        <dbReference type="EMBL" id="CAB4179280.1"/>
    </source>
</evidence>
<protein>
    <submittedName>
        <fullName evidence="2">Uncharacterized protein</fullName>
    </submittedName>
</protein>
<proteinExistence type="predicted"/>
<evidence type="ECO:0000256" key="1">
    <source>
        <dbReference type="SAM" id="MobiDB-lite"/>
    </source>
</evidence>
<reference evidence="2" key="1">
    <citation type="submission" date="2020-05" db="EMBL/GenBank/DDBJ databases">
        <authorList>
            <person name="Chiriac C."/>
            <person name="Salcher M."/>
            <person name="Ghai R."/>
            <person name="Kavagutti S V."/>
        </authorList>
    </citation>
    <scope>NUCLEOTIDE SEQUENCE</scope>
</reference>
<accession>A0A6J5Q3X2</accession>
<organism evidence="2">
    <name type="scientific">uncultured Caudovirales phage</name>
    <dbReference type="NCBI Taxonomy" id="2100421"/>
    <lineage>
        <taxon>Viruses</taxon>
        <taxon>Duplodnaviria</taxon>
        <taxon>Heunggongvirae</taxon>
        <taxon>Uroviricota</taxon>
        <taxon>Caudoviricetes</taxon>
        <taxon>Peduoviridae</taxon>
        <taxon>Maltschvirus</taxon>
        <taxon>Maltschvirus maltsch</taxon>
    </lineage>
</organism>
<feature type="region of interest" description="Disordered" evidence="1">
    <location>
        <begin position="49"/>
        <end position="79"/>
    </location>
</feature>
<feature type="compositionally biased region" description="Polar residues" evidence="1">
    <location>
        <begin position="49"/>
        <end position="61"/>
    </location>
</feature>
<dbReference type="EMBL" id="LR796981">
    <property type="protein sequence ID" value="CAB4179280.1"/>
    <property type="molecule type" value="Genomic_DNA"/>
</dbReference>
<feature type="region of interest" description="Disordered" evidence="1">
    <location>
        <begin position="1"/>
        <end position="34"/>
    </location>
</feature>
<sequence length="138" mass="14495">MATWTSVGHAMRRRMGAPSNHHEAAGKSMSKDLTPEQITASGARAYMGSATSGFTSPSATPVTGKLMPKKNTQASDPTIANKANRANVERKGAQYRITAKMPAPINIEAGATMANAKIIPSVAGKQAPNFYNGVDSTY</sequence>
<dbReference type="EMBL" id="LR797501">
    <property type="protein sequence ID" value="CAB4220768.1"/>
    <property type="molecule type" value="Genomic_DNA"/>
</dbReference>